<dbReference type="EMBL" id="CM044703">
    <property type="protein sequence ID" value="KAI5674211.1"/>
    <property type="molecule type" value="Genomic_DNA"/>
</dbReference>
<evidence type="ECO:0000313" key="2">
    <source>
        <dbReference type="Proteomes" id="UP001060085"/>
    </source>
</evidence>
<protein>
    <submittedName>
        <fullName evidence="1">Uncharacterized protein</fullName>
    </submittedName>
</protein>
<sequence>MREFQTLRTAAALIFWEVFSSSSSCILSMAAVRFIFFFFILIFLSPFSISRPDEDALLDFKDSLKNTAALDSTWKKGTSPCQGNKHWVGVACNGDKVHSLNLMGLGLSGDIDVDYLSNLDDLRSVHIANNSFSGPFPPFNKLGALKGLFIHDNQFSGEISADFFSTMGSLKKIWLSGNKLSGTIPESLGQLHNLMELHLDRNEFSGPIPLLSQPTLKEINLSNNKLEGEIPKTMSKFGASSFQGNPGLCGELVQRDCNQQPPPDLHHDEHPAAENESNGTATKYLIVGVVIAVLMATICFKAKRTEDNFNVLGKENLDEVVQVHIPSTNRRTGSSRKGGDSLHSSSRRGGGGSQHGRSVGDLVVINDERGIFGLQDLMKAAAEVLGNGNLGSAYKAVMSNGVSVVVKRLREMNKLNRDSFDFEMRRLGRLKHKNILTPLAYHYRKDEKLVVSEFVPKGSLLYILHGDRGISHAQLNWPTRLKIIHGIARGMSFLHSEFSSSELPHGNLKSSNILLSSNFEPLLTDYAFYPLISNTQTAQSLFAYKSPEAILYQQVTPKSDVYCFGIIILEILTGKFPSQYLNNQKGGTDLVHWVRSMISEKKESELIDPEIAGATNSLPQMEKLLQIAAACTESEQENRISMNEAIARIEEIQA</sequence>
<comment type="caution">
    <text evidence="1">The sequence shown here is derived from an EMBL/GenBank/DDBJ whole genome shotgun (WGS) entry which is preliminary data.</text>
</comment>
<keyword evidence="2" id="KW-1185">Reference proteome</keyword>
<reference evidence="2" key="1">
    <citation type="journal article" date="2023" name="Nat. Plants">
        <title>Single-cell RNA sequencing provides a high-resolution roadmap for understanding the multicellular compartmentation of specialized metabolism.</title>
        <authorList>
            <person name="Sun S."/>
            <person name="Shen X."/>
            <person name="Li Y."/>
            <person name="Li Y."/>
            <person name="Wang S."/>
            <person name="Li R."/>
            <person name="Zhang H."/>
            <person name="Shen G."/>
            <person name="Guo B."/>
            <person name="Wei J."/>
            <person name="Xu J."/>
            <person name="St-Pierre B."/>
            <person name="Chen S."/>
            <person name="Sun C."/>
        </authorList>
    </citation>
    <scope>NUCLEOTIDE SEQUENCE [LARGE SCALE GENOMIC DNA]</scope>
</reference>
<name>A0ACC0BNI5_CATRO</name>
<accession>A0ACC0BNI5</accession>
<dbReference type="Proteomes" id="UP001060085">
    <property type="component" value="Linkage Group LG03"/>
</dbReference>
<proteinExistence type="predicted"/>
<gene>
    <name evidence="1" type="ORF">M9H77_14575</name>
</gene>
<evidence type="ECO:0000313" key="1">
    <source>
        <dbReference type="EMBL" id="KAI5674211.1"/>
    </source>
</evidence>
<organism evidence="1 2">
    <name type="scientific">Catharanthus roseus</name>
    <name type="common">Madagascar periwinkle</name>
    <name type="synonym">Vinca rosea</name>
    <dbReference type="NCBI Taxonomy" id="4058"/>
    <lineage>
        <taxon>Eukaryota</taxon>
        <taxon>Viridiplantae</taxon>
        <taxon>Streptophyta</taxon>
        <taxon>Embryophyta</taxon>
        <taxon>Tracheophyta</taxon>
        <taxon>Spermatophyta</taxon>
        <taxon>Magnoliopsida</taxon>
        <taxon>eudicotyledons</taxon>
        <taxon>Gunneridae</taxon>
        <taxon>Pentapetalae</taxon>
        <taxon>asterids</taxon>
        <taxon>lamiids</taxon>
        <taxon>Gentianales</taxon>
        <taxon>Apocynaceae</taxon>
        <taxon>Rauvolfioideae</taxon>
        <taxon>Vinceae</taxon>
        <taxon>Catharanthinae</taxon>
        <taxon>Catharanthus</taxon>
    </lineage>
</organism>